<keyword evidence="4" id="KW-0812">Transmembrane</keyword>
<protein>
    <submittedName>
        <fullName evidence="6">DUF87 domain-containing protein</fullName>
    </submittedName>
</protein>
<evidence type="ECO:0000256" key="2">
    <source>
        <dbReference type="ARBA" id="ARBA00022840"/>
    </source>
</evidence>
<evidence type="ECO:0000256" key="4">
    <source>
        <dbReference type="SAM" id="Phobius"/>
    </source>
</evidence>
<organism evidence="6">
    <name type="scientific">Niallia circulans</name>
    <name type="common">Bacillus circulans</name>
    <dbReference type="NCBI Taxonomy" id="1397"/>
    <lineage>
        <taxon>Bacteria</taxon>
        <taxon>Bacillati</taxon>
        <taxon>Bacillota</taxon>
        <taxon>Bacilli</taxon>
        <taxon>Bacillales</taxon>
        <taxon>Bacillaceae</taxon>
        <taxon>Niallia</taxon>
    </lineage>
</organism>
<dbReference type="Pfam" id="PF01580">
    <property type="entry name" value="FtsK_SpoIIIE"/>
    <property type="match status" value="1"/>
</dbReference>
<dbReference type="InterPro" id="IPR002543">
    <property type="entry name" value="FtsK_dom"/>
</dbReference>
<dbReference type="InterPro" id="IPR027417">
    <property type="entry name" value="P-loop_NTPase"/>
</dbReference>
<dbReference type="PANTHER" id="PTHR22683:SF47">
    <property type="entry name" value="FTSK DOMAIN-CONTAINING PROTEIN YDCQ"/>
    <property type="match status" value="1"/>
</dbReference>
<proteinExistence type="predicted"/>
<feature type="transmembrane region" description="Helical" evidence="4">
    <location>
        <begin position="23"/>
        <end position="40"/>
    </location>
</feature>
<feature type="binding site" evidence="3">
    <location>
        <begin position="212"/>
        <end position="219"/>
    </location>
    <ligand>
        <name>ATP</name>
        <dbReference type="ChEBI" id="CHEBI:30616"/>
    </ligand>
</feature>
<dbReference type="Gene3D" id="3.40.50.300">
    <property type="entry name" value="P-loop containing nucleotide triphosphate hydrolases"/>
    <property type="match status" value="1"/>
</dbReference>
<dbReference type="SUPFAM" id="SSF52540">
    <property type="entry name" value="P-loop containing nucleoside triphosphate hydrolases"/>
    <property type="match status" value="1"/>
</dbReference>
<reference evidence="6" key="1">
    <citation type="submission" date="2021-04" db="EMBL/GenBank/DDBJ databases">
        <title>Genomic analysis of electroactive and textile dye degrading Bacillus circulans strain: DC10 isolated from constructed wetland-microbial fuel cells treating textile dye wastewaters.</title>
        <authorList>
            <person name="Patel D.U."/>
            <person name="Desai C.R."/>
        </authorList>
    </citation>
    <scope>NUCLEOTIDE SEQUENCE</scope>
    <source>
        <strain evidence="6">DC10</strain>
    </source>
</reference>
<feature type="transmembrane region" description="Helical" evidence="4">
    <location>
        <begin position="46"/>
        <end position="74"/>
    </location>
</feature>
<dbReference type="EMBL" id="JAGTPX010000053">
    <property type="protein sequence ID" value="MBR8672649.1"/>
    <property type="molecule type" value="Genomic_DNA"/>
</dbReference>
<evidence type="ECO:0000256" key="1">
    <source>
        <dbReference type="ARBA" id="ARBA00022741"/>
    </source>
</evidence>
<keyword evidence="2 3" id="KW-0067">ATP-binding</keyword>
<accession>A0A941GLF9</accession>
<dbReference type="CDD" id="cd01127">
    <property type="entry name" value="TrwB_TraG_TraD_VirD4"/>
    <property type="match status" value="1"/>
</dbReference>
<keyword evidence="1 3" id="KW-0547">Nucleotide-binding</keyword>
<comment type="caution">
    <text evidence="6">The sequence shown here is derived from an EMBL/GenBank/DDBJ whole genome shotgun (WGS) entry which is preliminary data.</text>
</comment>
<dbReference type="PANTHER" id="PTHR22683">
    <property type="entry name" value="SPORULATION PROTEIN RELATED"/>
    <property type="match status" value="1"/>
</dbReference>
<keyword evidence="4" id="KW-0472">Membrane</keyword>
<dbReference type="SMART" id="SM00382">
    <property type="entry name" value="AAA"/>
    <property type="match status" value="1"/>
</dbReference>
<evidence type="ECO:0000256" key="3">
    <source>
        <dbReference type="PROSITE-ProRule" id="PRU00289"/>
    </source>
</evidence>
<dbReference type="InterPro" id="IPR050206">
    <property type="entry name" value="FtsK/SpoIIIE/SftA"/>
</dbReference>
<dbReference type="GO" id="GO:0005524">
    <property type="term" value="F:ATP binding"/>
    <property type="evidence" value="ECO:0007669"/>
    <property type="project" value="UniProtKB-UniRule"/>
</dbReference>
<evidence type="ECO:0000259" key="5">
    <source>
        <dbReference type="PROSITE" id="PS50901"/>
    </source>
</evidence>
<gene>
    <name evidence="6" type="ORF">KD144_24240</name>
</gene>
<keyword evidence="4" id="KW-1133">Transmembrane helix</keyword>
<dbReference type="AlphaFoldDB" id="A0A941GLF9"/>
<name>A0A941GLF9_NIACI</name>
<dbReference type="GO" id="GO:0003677">
    <property type="term" value="F:DNA binding"/>
    <property type="evidence" value="ECO:0007669"/>
    <property type="project" value="InterPro"/>
</dbReference>
<evidence type="ECO:0000313" key="6">
    <source>
        <dbReference type="EMBL" id="MBR8672649.1"/>
    </source>
</evidence>
<dbReference type="PROSITE" id="PS50901">
    <property type="entry name" value="FTSK"/>
    <property type="match status" value="1"/>
</dbReference>
<feature type="domain" description="FtsK" evidence="5">
    <location>
        <begin position="195"/>
        <end position="379"/>
    </location>
</feature>
<dbReference type="InterPro" id="IPR003593">
    <property type="entry name" value="AAA+_ATPase"/>
</dbReference>
<sequence>MKNDYVDFVEVNALSKTPYRNRISSLLMLITLLVFIVVFLDSKLAGFFSLVLTILFFIALVLIVKEWIVARLAFNRSPFRRLKQFILVNKLYDEETREFGKDKKQRKKVIVNSAYFLFKLADDELIIRAMKHGDKYTDRANTYDSMLSALFGLELSNKVENINYCEYIFKTEADERLIVRKNESEYNQSTIIPLNSNIGWDIQKFPHALIAGATGGGKTSFINYLIIEILKMRGELLIADPKHSDLYSLHHFLGTERVAGEPNQIARIVRIAKEQMDTRFKEYKGGNSEASYGKNYRDFDLPPVFIIVDELGALRMGAEKKVFSEIMSNLQEVILKGREMGVFVILATQQPNAQNIPTEVRDNLSLRVSLGNLSKEGERMAFGGIDGDLPTVEGKGSGYIFLDGMGWNNPKSFQAPFLDYEKFNFVEEIKKYANITNY</sequence>